<keyword evidence="5" id="KW-1185">Reference proteome</keyword>
<reference evidence="4 5" key="1">
    <citation type="journal article" date="2015" name="Int. J. Syst. Evol. Microbiol.">
        <title>Flavisolibacter ginsenosidimutans sp. nov., with ginsenoside-converting activity isolated from soil used for cultivating ginseng.</title>
        <authorList>
            <person name="Zhao Y."/>
            <person name="Liu Q."/>
            <person name="Kang M.S."/>
            <person name="Jin F."/>
            <person name="Yu H."/>
            <person name="Im W.T."/>
        </authorList>
    </citation>
    <scope>NUCLEOTIDE SEQUENCE [LARGE SCALE GENOMIC DNA]</scope>
    <source>
        <strain evidence="4 5">Gsoil 636</strain>
    </source>
</reference>
<dbReference type="PANTHER" id="PTHR43736:SF1">
    <property type="entry name" value="DIHYDRONEOPTERIN TRIPHOSPHATE DIPHOSPHATASE"/>
    <property type="match status" value="1"/>
</dbReference>
<dbReference type="PANTHER" id="PTHR43736">
    <property type="entry name" value="ADP-RIBOSE PYROPHOSPHATASE"/>
    <property type="match status" value="1"/>
</dbReference>
<keyword evidence="1 2" id="KW-0378">Hydrolase</keyword>
<dbReference type="OrthoDB" id="9816289at2"/>
<dbReference type="GO" id="GO:0016787">
    <property type="term" value="F:hydrolase activity"/>
    <property type="evidence" value="ECO:0007669"/>
    <property type="project" value="UniProtKB-KW"/>
</dbReference>
<dbReference type="Pfam" id="PF00293">
    <property type="entry name" value="NUDIX"/>
    <property type="match status" value="1"/>
</dbReference>
<dbReference type="AlphaFoldDB" id="A0A5B8UEA6"/>
<dbReference type="SUPFAM" id="SSF55811">
    <property type="entry name" value="Nudix"/>
    <property type="match status" value="1"/>
</dbReference>
<dbReference type="Gene3D" id="3.90.79.10">
    <property type="entry name" value="Nucleoside Triphosphate Pyrophosphohydrolase"/>
    <property type="match status" value="1"/>
</dbReference>
<evidence type="ECO:0000313" key="5">
    <source>
        <dbReference type="Proteomes" id="UP000321204"/>
    </source>
</evidence>
<dbReference type="InterPro" id="IPR000086">
    <property type="entry name" value="NUDIX_hydrolase_dom"/>
</dbReference>
<accession>A0A5B8UEA6</accession>
<dbReference type="PROSITE" id="PS51462">
    <property type="entry name" value="NUDIX"/>
    <property type="match status" value="1"/>
</dbReference>
<dbReference type="InterPro" id="IPR020476">
    <property type="entry name" value="Nudix_hydrolase"/>
</dbReference>
<dbReference type="EMBL" id="CP042433">
    <property type="protein sequence ID" value="QEC54685.1"/>
    <property type="molecule type" value="Genomic_DNA"/>
</dbReference>
<dbReference type="CDD" id="cd03673">
    <property type="entry name" value="NUDIX_Ap6A_hydrolase"/>
    <property type="match status" value="1"/>
</dbReference>
<evidence type="ECO:0000313" key="4">
    <source>
        <dbReference type="EMBL" id="QEC54685.1"/>
    </source>
</evidence>
<dbReference type="KEGG" id="fgg:FSB75_01800"/>
<feature type="domain" description="Nudix hydrolase" evidence="3">
    <location>
        <begin position="128"/>
        <end position="259"/>
    </location>
</feature>
<evidence type="ECO:0000259" key="3">
    <source>
        <dbReference type="PROSITE" id="PS51462"/>
    </source>
</evidence>
<dbReference type="PROSITE" id="PS00893">
    <property type="entry name" value="NUDIX_BOX"/>
    <property type="match status" value="1"/>
</dbReference>
<organism evidence="4 5">
    <name type="scientific">Flavisolibacter ginsenosidimutans</name>
    <dbReference type="NCBI Taxonomy" id="661481"/>
    <lineage>
        <taxon>Bacteria</taxon>
        <taxon>Pseudomonadati</taxon>
        <taxon>Bacteroidota</taxon>
        <taxon>Chitinophagia</taxon>
        <taxon>Chitinophagales</taxon>
        <taxon>Chitinophagaceae</taxon>
        <taxon>Flavisolibacter</taxon>
    </lineage>
</organism>
<evidence type="ECO:0000256" key="2">
    <source>
        <dbReference type="RuleBase" id="RU003476"/>
    </source>
</evidence>
<dbReference type="PRINTS" id="PR00502">
    <property type="entry name" value="NUDIXFAMILY"/>
</dbReference>
<proteinExistence type="inferred from homology"/>
<name>A0A5B8UEA6_9BACT</name>
<comment type="similarity">
    <text evidence="2">Belongs to the Nudix hydrolase family.</text>
</comment>
<dbReference type="InterPro" id="IPR020084">
    <property type="entry name" value="NUDIX_hydrolase_CS"/>
</dbReference>
<dbReference type="InterPro" id="IPR015797">
    <property type="entry name" value="NUDIX_hydrolase-like_dom_sf"/>
</dbReference>
<dbReference type="Proteomes" id="UP000321204">
    <property type="component" value="Chromosome"/>
</dbReference>
<sequence>MGLFHPLAQVNGVEGLSLTASACNNFSAVTVASVIRRSYHKAVLQLYSLQQISMVRIYVHNKPLFLIDKVTDEVEDYLHRPDTVFIDELNSPAISTILKEMEKDSVYASVFQYQNAEALLDAFKSHLTLVKAAGGVVYTPDKELLLIFRKGKWDLPKGKLDDGEKLEDCAAREIREETGVEVVRIVLPLQVSYHTYHEKDKHILKESHWFLMETDKKSNLTPQLEEDIERCEWVPLSTLEKYKSNMHASIVEVLSEGERLFKQKQR</sequence>
<protein>
    <submittedName>
        <fullName evidence="4">NUDIX domain-containing protein</fullName>
    </submittedName>
</protein>
<gene>
    <name evidence="4" type="ORF">FSB75_01800</name>
</gene>
<evidence type="ECO:0000256" key="1">
    <source>
        <dbReference type="ARBA" id="ARBA00022801"/>
    </source>
</evidence>